<evidence type="ECO:0000313" key="4">
    <source>
        <dbReference type="Proteomes" id="UP000323000"/>
    </source>
</evidence>
<dbReference type="Pfam" id="PF04046">
    <property type="entry name" value="PSP"/>
    <property type="match status" value="1"/>
</dbReference>
<name>A0A5C7ISV0_9ROSI</name>
<dbReference type="EMBL" id="VAHF01000001">
    <property type="protein sequence ID" value="TXG72189.1"/>
    <property type="molecule type" value="Genomic_DNA"/>
</dbReference>
<dbReference type="PANTHER" id="PTHR12785">
    <property type="entry name" value="SPLICING FACTOR 3B"/>
    <property type="match status" value="1"/>
</dbReference>
<feature type="compositionally biased region" description="Basic and acidic residues" evidence="1">
    <location>
        <begin position="397"/>
        <end position="407"/>
    </location>
</feature>
<dbReference type="Proteomes" id="UP000323000">
    <property type="component" value="Chromosome 1"/>
</dbReference>
<sequence length="497" mass="57606">MTADTVPLQNGVVIANGEANHSATTAKKSKESERRRHRRKQKKSKTSKQAMESNADNGNETDGDEPKEKADSQLQAVEQVIIEYEAEKAELEDGIDDEFRKIFDKFRFRDAAGSEEDNKKDESAQNPDSKKNDDSEDNQQKEKGVCNKKKKLQRRRTKLAQLKQICESDVVEVWDATAADPKLLLFLKAYRNTVPVPRHWCQKRKFLQGTHGIQKKPFQLPDFIAATGIEKIRQAYIEKQDSNKFKQKQREHMQPKMEKMDIDYQVLHDAFFKYQTKPKLTNHGDLYYEGKEFEVKLREMKKPDTISQELKQALGKPDGAPPPWLINMQRYGPPPSYPHLKIPELNAPLKHKHWGDLEEEEEEEEQIDGKEELEDGIQSIDTLSSSPTGDETPEDVIDLRKRKEPERPPLYQVMEEKQERIAPGTLFGTTHTYVTLQPEELEAMDNVLPVKYEQAREEAKLRSQLEDFSNMVAENEKKKKHKMQQKNGKSKKKDFNF</sequence>
<feature type="region of interest" description="Disordered" evidence="1">
    <location>
        <begin position="112"/>
        <end position="150"/>
    </location>
</feature>
<dbReference type="InterPro" id="IPR006568">
    <property type="entry name" value="PSP_pro-rich"/>
</dbReference>
<organism evidence="3 4">
    <name type="scientific">Acer yangbiense</name>
    <dbReference type="NCBI Taxonomy" id="1000413"/>
    <lineage>
        <taxon>Eukaryota</taxon>
        <taxon>Viridiplantae</taxon>
        <taxon>Streptophyta</taxon>
        <taxon>Embryophyta</taxon>
        <taxon>Tracheophyta</taxon>
        <taxon>Spermatophyta</taxon>
        <taxon>Magnoliopsida</taxon>
        <taxon>eudicotyledons</taxon>
        <taxon>Gunneridae</taxon>
        <taxon>Pentapetalae</taxon>
        <taxon>rosids</taxon>
        <taxon>malvids</taxon>
        <taxon>Sapindales</taxon>
        <taxon>Sapindaceae</taxon>
        <taxon>Hippocastanoideae</taxon>
        <taxon>Acereae</taxon>
        <taxon>Acer</taxon>
    </lineage>
</organism>
<feature type="compositionally biased region" description="Basic and acidic residues" evidence="1">
    <location>
        <begin position="112"/>
        <end position="145"/>
    </location>
</feature>
<accession>A0A5C7ISV0</accession>
<feature type="region of interest" description="Disordered" evidence="1">
    <location>
        <begin position="471"/>
        <end position="497"/>
    </location>
</feature>
<evidence type="ECO:0000259" key="2">
    <source>
        <dbReference type="SMART" id="SM00581"/>
    </source>
</evidence>
<keyword evidence="4" id="KW-1185">Reference proteome</keyword>
<feature type="region of interest" description="Disordered" evidence="1">
    <location>
        <begin position="380"/>
        <end position="410"/>
    </location>
</feature>
<feature type="domain" description="PSP proline-rich" evidence="2">
    <location>
        <begin position="298"/>
        <end position="351"/>
    </location>
</feature>
<feature type="compositionally biased region" description="Basic residues" evidence="1">
    <location>
        <begin position="35"/>
        <end position="46"/>
    </location>
</feature>
<comment type="caution">
    <text evidence="3">The sequence shown here is derived from an EMBL/GenBank/DDBJ whole genome shotgun (WGS) entry which is preliminary data.</text>
</comment>
<protein>
    <recommendedName>
        <fullName evidence="2">PSP proline-rich domain-containing protein</fullName>
    </recommendedName>
</protein>
<dbReference type="OrthoDB" id="10260794at2759"/>
<evidence type="ECO:0000313" key="3">
    <source>
        <dbReference type="EMBL" id="TXG72189.1"/>
    </source>
</evidence>
<reference evidence="4" key="1">
    <citation type="journal article" date="2019" name="Gigascience">
        <title>De novo genome assembly of the endangered Acer yangbiense, a plant species with extremely small populations endemic to Yunnan Province, China.</title>
        <authorList>
            <person name="Yang J."/>
            <person name="Wariss H.M."/>
            <person name="Tao L."/>
            <person name="Zhang R."/>
            <person name="Yun Q."/>
            <person name="Hollingsworth P."/>
            <person name="Dao Z."/>
            <person name="Luo G."/>
            <person name="Guo H."/>
            <person name="Ma Y."/>
            <person name="Sun W."/>
        </authorList>
    </citation>
    <scope>NUCLEOTIDE SEQUENCE [LARGE SCALE GENOMIC DNA]</scope>
    <source>
        <strain evidence="4">cv. Malutang</strain>
    </source>
</reference>
<dbReference type="PANTHER" id="PTHR12785:SF6">
    <property type="entry name" value="SPLICING FACTOR 3B SUBUNIT 2"/>
    <property type="match status" value="1"/>
</dbReference>
<dbReference type="AlphaFoldDB" id="A0A5C7ISV0"/>
<feature type="compositionally biased region" description="Acidic residues" evidence="1">
    <location>
        <begin position="357"/>
        <end position="374"/>
    </location>
</feature>
<dbReference type="InterPro" id="IPR052584">
    <property type="entry name" value="U2_snRNP_Complex_Component"/>
</dbReference>
<feature type="compositionally biased region" description="Polar residues" evidence="1">
    <location>
        <begin position="380"/>
        <end position="389"/>
    </location>
</feature>
<dbReference type="Pfam" id="PF04037">
    <property type="entry name" value="DUF382"/>
    <property type="match status" value="1"/>
</dbReference>
<dbReference type="SMART" id="SM00581">
    <property type="entry name" value="PSP"/>
    <property type="match status" value="1"/>
</dbReference>
<dbReference type="GO" id="GO:0005634">
    <property type="term" value="C:nucleus"/>
    <property type="evidence" value="ECO:0007669"/>
    <property type="project" value="InterPro"/>
</dbReference>
<feature type="compositionally biased region" description="Basic residues" evidence="1">
    <location>
        <begin position="478"/>
        <end position="497"/>
    </location>
</feature>
<feature type="region of interest" description="Disordered" evidence="1">
    <location>
        <begin position="355"/>
        <end position="374"/>
    </location>
</feature>
<feature type="region of interest" description="Disordered" evidence="1">
    <location>
        <begin position="1"/>
        <end position="78"/>
    </location>
</feature>
<dbReference type="InterPro" id="IPR007180">
    <property type="entry name" value="DUF382"/>
</dbReference>
<gene>
    <name evidence="3" type="ORF">EZV62_000768</name>
</gene>
<proteinExistence type="predicted"/>
<evidence type="ECO:0000256" key="1">
    <source>
        <dbReference type="SAM" id="MobiDB-lite"/>
    </source>
</evidence>